<accession>A0A7J8T2B8</accession>
<sequence>MRLDIVARIEMKWLEDNFNYIDNSAGAVERQQYTRVFILKLIKGLLMPNKSQHLMHESHQVMRQFVSKQNISRSPQELNELDKTDLRGRKGNQ</sequence>
<reference evidence="2 3" key="1">
    <citation type="journal article" date="2019" name="Genome Biol. Evol.">
        <title>Insights into the evolution of the New World diploid cottons (Gossypium, subgenus Houzingenia) based on genome sequencing.</title>
        <authorList>
            <person name="Grover C.E."/>
            <person name="Arick M.A. 2nd"/>
            <person name="Thrash A."/>
            <person name="Conover J.L."/>
            <person name="Sanders W.S."/>
            <person name="Peterson D.G."/>
            <person name="Frelichowski J.E."/>
            <person name="Scheffler J.A."/>
            <person name="Scheffler B.E."/>
            <person name="Wendel J.F."/>
        </authorList>
    </citation>
    <scope>NUCLEOTIDE SEQUENCE [LARGE SCALE GENOMIC DNA]</scope>
    <source>
        <strain evidence="2">27</strain>
        <tissue evidence="2">Leaf</tissue>
    </source>
</reference>
<dbReference type="AlphaFoldDB" id="A0A7J8T2B8"/>
<name>A0A7J8T2B8_GOSDV</name>
<organism evidence="2 3">
    <name type="scientific">Gossypium davidsonii</name>
    <name type="common">Davidson's cotton</name>
    <name type="synonym">Gossypium klotzschianum subsp. davidsonii</name>
    <dbReference type="NCBI Taxonomy" id="34287"/>
    <lineage>
        <taxon>Eukaryota</taxon>
        <taxon>Viridiplantae</taxon>
        <taxon>Streptophyta</taxon>
        <taxon>Embryophyta</taxon>
        <taxon>Tracheophyta</taxon>
        <taxon>Spermatophyta</taxon>
        <taxon>Magnoliopsida</taxon>
        <taxon>eudicotyledons</taxon>
        <taxon>Gunneridae</taxon>
        <taxon>Pentapetalae</taxon>
        <taxon>rosids</taxon>
        <taxon>malvids</taxon>
        <taxon>Malvales</taxon>
        <taxon>Malvaceae</taxon>
        <taxon>Malvoideae</taxon>
        <taxon>Gossypium</taxon>
    </lineage>
</organism>
<keyword evidence="3" id="KW-1185">Reference proteome</keyword>
<comment type="caution">
    <text evidence="2">The sequence shown here is derived from an EMBL/GenBank/DDBJ whole genome shotgun (WGS) entry which is preliminary data.</text>
</comment>
<evidence type="ECO:0000313" key="3">
    <source>
        <dbReference type="Proteomes" id="UP000593561"/>
    </source>
</evidence>
<gene>
    <name evidence="2" type="ORF">Godav_000740</name>
</gene>
<feature type="compositionally biased region" description="Polar residues" evidence="1">
    <location>
        <begin position="68"/>
        <end position="77"/>
    </location>
</feature>
<proteinExistence type="predicted"/>
<evidence type="ECO:0000256" key="1">
    <source>
        <dbReference type="SAM" id="MobiDB-lite"/>
    </source>
</evidence>
<protein>
    <submittedName>
        <fullName evidence="2">Uncharacterized protein</fullName>
    </submittedName>
</protein>
<feature type="compositionally biased region" description="Basic and acidic residues" evidence="1">
    <location>
        <begin position="80"/>
        <end position="93"/>
    </location>
</feature>
<feature type="region of interest" description="Disordered" evidence="1">
    <location>
        <begin position="68"/>
        <end position="93"/>
    </location>
</feature>
<dbReference type="EMBL" id="JABFAC010000013">
    <property type="protein sequence ID" value="MBA0631912.1"/>
    <property type="molecule type" value="Genomic_DNA"/>
</dbReference>
<evidence type="ECO:0000313" key="2">
    <source>
        <dbReference type="EMBL" id="MBA0631912.1"/>
    </source>
</evidence>
<dbReference type="Proteomes" id="UP000593561">
    <property type="component" value="Unassembled WGS sequence"/>
</dbReference>